<name>A0A9C7G8I8_9BACI</name>
<comment type="caution">
    <text evidence="1">The sequence shown here is derived from an EMBL/GenBank/DDBJ whole genome shotgun (WGS) entry which is preliminary data.</text>
</comment>
<dbReference type="Pfam" id="PF13034">
    <property type="entry name" value="DUF3895"/>
    <property type="match status" value="1"/>
</dbReference>
<accession>A0A9C7G8I8</accession>
<evidence type="ECO:0000313" key="2">
    <source>
        <dbReference type="Proteomes" id="UP000789845"/>
    </source>
</evidence>
<dbReference type="EMBL" id="CAKJTG010000007">
    <property type="protein sequence ID" value="CAG9607784.1"/>
    <property type="molecule type" value="Genomic_DNA"/>
</dbReference>
<dbReference type="InterPro" id="IPR024995">
    <property type="entry name" value="DUF3895"/>
</dbReference>
<sequence>MNLVLTVDERESLLSLLTDQQRTFILEHVKRGKKTTFANEMAKDKGLVLPSEASIEDIEMLLDEWVLEDYIDNGFINSETPCECGRPLRHQYIVKHKSTNEIRRFGITHFEEHTGIPAEIVSAIKKGFSAIDYEMDDLLSKIKRNWSLNDTKLFIPDGFTFPKEIRNHLDNQVPLLDRHIQHLRKLVSQFRDERESIKQDVPEVKKEFNWDFDSPMEDDQVSFEFDLFEEKEAQSPTTESLPINNLSGPIKDKILQYLRTVSSTRVICELLIKNHIVANQRYITGKPKIYPYVCFFLEGLVSQGELYLEDINGHEDRFYKLFK</sequence>
<gene>
    <name evidence="1" type="ORF">NEOCIP111885_01476</name>
</gene>
<evidence type="ECO:0008006" key="3">
    <source>
        <dbReference type="Google" id="ProtNLM"/>
    </source>
</evidence>
<evidence type="ECO:0000313" key="1">
    <source>
        <dbReference type="EMBL" id="CAG9607784.1"/>
    </source>
</evidence>
<reference evidence="1" key="1">
    <citation type="submission" date="2021-10" db="EMBL/GenBank/DDBJ databases">
        <authorList>
            <person name="Criscuolo A."/>
        </authorList>
    </citation>
    <scope>NUCLEOTIDE SEQUENCE</scope>
    <source>
        <strain evidence="1">CIP111885</strain>
    </source>
</reference>
<protein>
    <recommendedName>
        <fullName evidence="3">DUF3895 domain-containing protein</fullName>
    </recommendedName>
</protein>
<dbReference type="RefSeq" id="WP_230496043.1">
    <property type="nucleotide sequence ID" value="NZ_CAKJTG010000007.1"/>
</dbReference>
<proteinExistence type="predicted"/>
<dbReference type="AlphaFoldDB" id="A0A9C7G8I8"/>
<dbReference type="Proteomes" id="UP000789845">
    <property type="component" value="Unassembled WGS sequence"/>
</dbReference>
<organism evidence="1 2">
    <name type="scientific">Pseudoneobacillus rhizosphaerae</name>
    <dbReference type="NCBI Taxonomy" id="2880968"/>
    <lineage>
        <taxon>Bacteria</taxon>
        <taxon>Bacillati</taxon>
        <taxon>Bacillota</taxon>
        <taxon>Bacilli</taxon>
        <taxon>Bacillales</taxon>
        <taxon>Bacillaceae</taxon>
        <taxon>Pseudoneobacillus</taxon>
    </lineage>
</organism>
<keyword evidence="2" id="KW-1185">Reference proteome</keyword>